<dbReference type="InterPro" id="IPR036388">
    <property type="entry name" value="WH-like_DNA-bd_sf"/>
</dbReference>
<dbReference type="InterPro" id="IPR005149">
    <property type="entry name" value="Tscrpt_reg_PadR_N"/>
</dbReference>
<dbReference type="Proteomes" id="UP001589693">
    <property type="component" value="Unassembled WGS sequence"/>
</dbReference>
<evidence type="ECO:0000313" key="2">
    <source>
        <dbReference type="EMBL" id="MFB9904001.1"/>
    </source>
</evidence>
<feature type="domain" description="Transcription regulator PadR N-terminal" evidence="1">
    <location>
        <begin position="14"/>
        <end position="88"/>
    </location>
</feature>
<gene>
    <name evidence="2" type="ORF">ACFFQA_08620</name>
</gene>
<evidence type="ECO:0000313" key="3">
    <source>
        <dbReference type="Proteomes" id="UP001589693"/>
    </source>
</evidence>
<evidence type="ECO:0000259" key="1">
    <source>
        <dbReference type="Pfam" id="PF03551"/>
    </source>
</evidence>
<dbReference type="PANTHER" id="PTHR33169">
    <property type="entry name" value="PADR-FAMILY TRANSCRIPTIONAL REGULATOR"/>
    <property type="match status" value="1"/>
</dbReference>
<dbReference type="PANTHER" id="PTHR33169:SF14">
    <property type="entry name" value="TRANSCRIPTIONAL REGULATOR RV3488"/>
    <property type="match status" value="1"/>
</dbReference>
<comment type="caution">
    <text evidence="2">The sequence shown here is derived from an EMBL/GenBank/DDBJ whole genome shotgun (WGS) entry which is preliminary data.</text>
</comment>
<dbReference type="Gene3D" id="1.10.10.10">
    <property type="entry name" value="Winged helix-like DNA-binding domain superfamily/Winged helix DNA-binding domain"/>
    <property type="match status" value="1"/>
</dbReference>
<dbReference type="RefSeq" id="WP_377851162.1">
    <property type="nucleotide sequence ID" value="NZ_JBHLZU010000007.1"/>
</dbReference>
<sequence length="214" mass="24279">MARRKVGNLLALAVLSVVTQRPMHPYEMASMLRARGKDADMGIKWGSLYTVVRNMEKHGLIEAVETVRQGGRPERTVYRITDAGSAELVDWVRELISVPERERTRFQAGLSVMAALSPDEVQRLLRHRLDLVEREATDKREAFEQHSEELPRLFLIENEYELALLDAELTWVRALLDELSSGTFAGIDQWRAFHATGELPPELAELAERGSVTD</sequence>
<dbReference type="SUPFAM" id="SSF46785">
    <property type="entry name" value="Winged helix' DNA-binding domain"/>
    <property type="match status" value="1"/>
</dbReference>
<protein>
    <submittedName>
        <fullName evidence="2">PadR family transcriptional regulator</fullName>
    </submittedName>
</protein>
<accession>A0ABV5ZSY7</accession>
<dbReference type="Pfam" id="PF03551">
    <property type="entry name" value="PadR"/>
    <property type="match status" value="1"/>
</dbReference>
<name>A0ABV5ZSY7_9PSEU</name>
<dbReference type="InterPro" id="IPR036390">
    <property type="entry name" value="WH_DNA-bd_sf"/>
</dbReference>
<keyword evidence="3" id="KW-1185">Reference proteome</keyword>
<dbReference type="EMBL" id="JBHLZU010000007">
    <property type="protein sequence ID" value="MFB9904001.1"/>
    <property type="molecule type" value="Genomic_DNA"/>
</dbReference>
<dbReference type="InterPro" id="IPR052509">
    <property type="entry name" value="Metal_resp_DNA-bind_regulator"/>
</dbReference>
<reference evidence="2 3" key="1">
    <citation type="submission" date="2024-09" db="EMBL/GenBank/DDBJ databases">
        <authorList>
            <person name="Sun Q."/>
            <person name="Mori K."/>
        </authorList>
    </citation>
    <scope>NUCLEOTIDE SEQUENCE [LARGE SCALE GENOMIC DNA]</scope>
    <source>
        <strain evidence="2 3">TBRC 7907</strain>
    </source>
</reference>
<organism evidence="2 3">
    <name type="scientific">Allokutzneria oryzae</name>
    <dbReference type="NCBI Taxonomy" id="1378989"/>
    <lineage>
        <taxon>Bacteria</taxon>
        <taxon>Bacillati</taxon>
        <taxon>Actinomycetota</taxon>
        <taxon>Actinomycetes</taxon>
        <taxon>Pseudonocardiales</taxon>
        <taxon>Pseudonocardiaceae</taxon>
        <taxon>Allokutzneria</taxon>
    </lineage>
</organism>
<proteinExistence type="predicted"/>